<name>A0A7S9LSF7_9RHOB</name>
<gene>
    <name evidence="1" type="ORF">I0K15_01060</name>
</gene>
<organism evidence="1 2">
    <name type="scientific">Pontivivens ytuae</name>
    <dbReference type="NCBI Taxonomy" id="2789856"/>
    <lineage>
        <taxon>Bacteria</taxon>
        <taxon>Pseudomonadati</taxon>
        <taxon>Pseudomonadota</taxon>
        <taxon>Alphaproteobacteria</taxon>
        <taxon>Rhodobacterales</taxon>
        <taxon>Paracoccaceae</taxon>
        <taxon>Pontivivens</taxon>
    </lineage>
</organism>
<dbReference type="AlphaFoldDB" id="A0A7S9LSF7"/>
<protein>
    <submittedName>
        <fullName evidence="1">DUF2461 domain-containing protein</fullName>
    </submittedName>
</protein>
<dbReference type="PANTHER" id="PTHR36452:SF1">
    <property type="entry name" value="DUF2461 DOMAIN-CONTAINING PROTEIN"/>
    <property type="match status" value="1"/>
</dbReference>
<proteinExistence type="predicted"/>
<accession>A0A7S9LSF7</accession>
<dbReference type="PIRSF" id="PIRSF028451">
    <property type="entry name" value="UCP028451"/>
    <property type="match status" value="1"/>
</dbReference>
<dbReference type="EMBL" id="CP064942">
    <property type="protein sequence ID" value="QPH54402.1"/>
    <property type="molecule type" value="Genomic_DNA"/>
</dbReference>
<dbReference type="InterPro" id="IPR012808">
    <property type="entry name" value="CHP02453"/>
</dbReference>
<dbReference type="PANTHER" id="PTHR36452">
    <property type="entry name" value="CHROMOSOME 12, WHOLE GENOME SHOTGUN SEQUENCE"/>
    <property type="match status" value="1"/>
</dbReference>
<evidence type="ECO:0000313" key="1">
    <source>
        <dbReference type="EMBL" id="QPH54402.1"/>
    </source>
</evidence>
<dbReference type="NCBIfam" id="TIGR02453">
    <property type="entry name" value="TIGR02453 family protein"/>
    <property type="match status" value="1"/>
</dbReference>
<dbReference type="Proteomes" id="UP000594800">
    <property type="component" value="Chromosome"/>
</dbReference>
<reference evidence="1 2" key="1">
    <citation type="submission" date="2020-11" db="EMBL/GenBank/DDBJ databases">
        <title>Description of Pontivivens ytuae sp. nov. isolated from deep sea sediment of Mariana Trench.</title>
        <authorList>
            <person name="Wang Z."/>
            <person name="Sun Q.-L."/>
            <person name="Xu X.-D."/>
            <person name="Tang Y.-Z."/>
            <person name="Zhang J."/>
        </authorList>
    </citation>
    <scope>NUCLEOTIDE SEQUENCE [LARGE SCALE GENOMIC DNA]</scope>
    <source>
        <strain evidence="1 2">MT2928</strain>
    </source>
</reference>
<dbReference type="InterPro" id="IPR015996">
    <property type="entry name" value="UCP028451"/>
</dbReference>
<dbReference type="RefSeq" id="WP_196103611.1">
    <property type="nucleotide sequence ID" value="NZ_CP064942.1"/>
</dbReference>
<dbReference type="KEGG" id="poz:I0K15_01060"/>
<dbReference type="Pfam" id="PF09365">
    <property type="entry name" value="DUF2461"/>
    <property type="match status" value="1"/>
</dbReference>
<keyword evidence="2" id="KW-1185">Reference proteome</keyword>
<sequence length="222" mass="24952">MGEAPGFTAESFGFLEELAANNNREWYKAHRDRHRDALEMPFARMLGAASEALSEDGVELSGGKRTMFRLQRDTRFSEDKTPYKTSVSGMLTPSGEKREAYGVVYAQIDAAGGFMAAGYHALTPKRLEPIRRRILEEDAAFRDMLGGLEAAGFPLDRTNALTAMPRGFQDEKDHPLADYVKLKSFLIREDLEREVWMSGEVVDRMVRTARAALPLLAFGWVR</sequence>
<evidence type="ECO:0000313" key="2">
    <source>
        <dbReference type="Proteomes" id="UP000594800"/>
    </source>
</evidence>